<dbReference type="Pfam" id="PF13884">
    <property type="entry name" value="Peptidase_S74"/>
    <property type="match status" value="1"/>
</dbReference>
<sequence length="138" mass="14937">MSKSVSDIHPNESALADHPAPLSAEDRRDFLKRAGRYAVGAPAAVLLLQAASIPARADAYGPPVSTTLIPGPSDRRLKTDIVREGTLPNGLALYSFRYTWSQQRFVGVMADEVEAVKPQAVSIHRTGYKMVDYSAALN</sequence>
<feature type="region of interest" description="Disordered" evidence="2">
    <location>
        <begin position="1"/>
        <end position="21"/>
    </location>
</feature>
<organism evidence="4 5">
    <name type="scientific">Methylomagnum ishizawai</name>
    <dbReference type="NCBI Taxonomy" id="1760988"/>
    <lineage>
        <taxon>Bacteria</taxon>
        <taxon>Pseudomonadati</taxon>
        <taxon>Pseudomonadota</taxon>
        <taxon>Gammaproteobacteria</taxon>
        <taxon>Methylococcales</taxon>
        <taxon>Methylococcaceae</taxon>
        <taxon>Methylomagnum</taxon>
    </lineage>
</organism>
<protein>
    <submittedName>
        <fullName evidence="4">Tat (Twin-arginine translocation) pathway signal sequence</fullName>
    </submittedName>
</protein>
<dbReference type="PROSITE" id="PS51318">
    <property type="entry name" value="TAT"/>
    <property type="match status" value="1"/>
</dbReference>
<evidence type="ECO:0000259" key="3">
    <source>
        <dbReference type="Pfam" id="PF13884"/>
    </source>
</evidence>
<dbReference type="STRING" id="1760988.SAMN02949497_4066"/>
<dbReference type="RefSeq" id="WP_125469044.1">
    <property type="nucleotide sequence ID" value="NZ_FXAM01000001.1"/>
</dbReference>
<dbReference type="Proteomes" id="UP000192923">
    <property type="component" value="Unassembled WGS sequence"/>
</dbReference>
<dbReference type="NCBIfam" id="TIGR01409">
    <property type="entry name" value="TAT_signal_seq"/>
    <property type="match status" value="1"/>
</dbReference>
<dbReference type="InterPro" id="IPR019546">
    <property type="entry name" value="TAT_signal_bac_arc"/>
</dbReference>
<reference evidence="4 5" key="1">
    <citation type="submission" date="2016-12" db="EMBL/GenBank/DDBJ databases">
        <authorList>
            <person name="Song W.-J."/>
            <person name="Kurnit D.M."/>
        </authorList>
    </citation>
    <scope>NUCLEOTIDE SEQUENCE [LARGE SCALE GENOMIC DNA]</scope>
    <source>
        <strain evidence="4 5">175</strain>
    </source>
</reference>
<proteinExistence type="predicted"/>
<evidence type="ECO:0000313" key="4">
    <source>
        <dbReference type="EMBL" id="SMF96660.1"/>
    </source>
</evidence>
<name>A0A1Y6D2P6_9GAMM</name>
<feature type="domain" description="Peptidase S74" evidence="3">
    <location>
        <begin position="73"/>
        <end position="121"/>
    </location>
</feature>
<dbReference type="EMBL" id="FXAM01000001">
    <property type="protein sequence ID" value="SMF96660.1"/>
    <property type="molecule type" value="Genomic_DNA"/>
</dbReference>
<dbReference type="AlphaFoldDB" id="A0A1Y6D2P6"/>
<dbReference type="OrthoDB" id="7226450at2"/>
<dbReference type="InterPro" id="IPR006311">
    <property type="entry name" value="TAT_signal"/>
</dbReference>
<evidence type="ECO:0000313" key="5">
    <source>
        <dbReference type="Proteomes" id="UP000192923"/>
    </source>
</evidence>
<keyword evidence="1" id="KW-0732">Signal</keyword>
<gene>
    <name evidence="4" type="ORF">SAMN02949497_4066</name>
</gene>
<evidence type="ECO:0000256" key="1">
    <source>
        <dbReference type="ARBA" id="ARBA00022729"/>
    </source>
</evidence>
<keyword evidence="5" id="KW-1185">Reference proteome</keyword>
<dbReference type="InterPro" id="IPR030392">
    <property type="entry name" value="S74_ICA"/>
</dbReference>
<evidence type="ECO:0000256" key="2">
    <source>
        <dbReference type="SAM" id="MobiDB-lite"/>
    </source>
</evidence>
<accession>A0A1Y6D2P6</accession>